<feature type="region of interest" description="Disordered" evidence="1">
    <location>
        <begin position="72"/>
        <end position="94"/>
    </location>
</feature>
<dbReference type="GO" id="GO:0003729">
    <property type="term" value="F:mRNA binding"/>
    <property type="evidence" value="ECO:0000318"/>
    <property type="project" value="GO_Central"/>
</dbReference>
<evidence type="ECO:0000313" key="2">
    <source>
        <dbReference type="EnsemblPlants" id="Bra027716.1-P"/>
    </source>
</evidence>
<feature type="compositionally biased region" description="Basic and acidic residues" evidence="1">
    <location>
        <begin position="72"/>
        <end position="88"/>
    </location>
</feature>
<reference evidence="2" key="3">
    <citation type="submission" date="2023-03" db="UniProtKB">
        <authorList>
            <consortium name="EnsemblPlants"/>
        </authorList>
    </citation>
    <scope>IDENTIFICATION</scope>
    <source>
        <strain evidence="2">cv. Chiifu-401-42</strain>
    </source>
</reference>
<feature type="compositionally biased region" description="Low complexity" evidence="1">
    <location>
        <begin position="10"/>
        <end position="21"/>
    </location>
</feature>
<dbReference type="InterPro" id="IPR010433">
    <property type="entry name" value="EIF-4B_pln"/>
</dbReference>
<evidence type="ECO:0000256" key="1">
    <source>
        <dbReference type="SAM" id="MobiDB-lite"/>
    </source>
</evidence>
<organism evidence="2 3">
    <name type="scientific">Brassica campestris</name>
    <name type="common">Field mustard</name>
    <dbReference type="NCBI Taxonomy" id="3711"/>
    <lineage>
        <taxon>Eukaryota</taxon>
        <taxon>Viridiplantae</taxon>
        <taxon>Streptophyta</taxon>
        <taxon>Embryophyta</taxon>
        <taxon>Tracheophyta</taxon>
        <taxon>Spermatophyta</taxon>
        <taxon>Magnoliopsida</taxon>
        <taxon>eudicotyledons</taxon>
        <taxon>Gunneridae</taxon>
        <taxon>Pentapetalae</taxon>
        <taxon>rosids</taxon>
        <taxon>malvids</taxon>
        <taxon>Brassicales</taxon>
        <taxon>Brassicaceae</taxon>
        <taxon>Brassiceae</taxon>
        <taxon>Brassica</taxon>
    </lineage>
</organism>
<dbReference type="InParanoid" id="M4EG03"/>
<reference evidence="2 3" key="1">
    <citation type="journal article" date="2011" name="Nat. Genet.">
        <title>The genome of the mesopolyploid crop species Brassica rapa.</title>
        <authorList>
            <consortium name="Brassica rapa Genome Sequencing Project Consortium"/>
            <person name="Wang X."/>
            <person name="Wang H."/>
            <person name="Wang J."/>
            <person name="Sun R."/>
            <person name="Wu J."/>
            <person name="Liu S."/>
            <person name="Bai Y."/>
            <person name="Mun J.H."/>
            <person name="Bancroft I."/>
            <person name="Cheng F."/>
            <person name="Huang S."/>
            <person name="Li X."/>
            <person name="Hua W."/>
            <person name="Wang J."/>
            <person name="Wang X."/>
            <person name="Freeling M."/>
            <person name="Pires J.C."/>
            <person name="Paterson A.H."/>
            <person name="Chalhoub B."/>
            <person name="Wang B."/>
            <person name="Hayward A."/>
            <person name="Sharpe A.G."/>
            <person name="Park B.S."/>
            <person name="Weisshaar B."/>
            <person name="Liu B."/>
            <person name="Li B."/>
            <person name="Liu B."/>
            <person name="Tong C."/>
            <person name="Song C."/>
            <person name="Duran C."/>
            <person name="Peng C."/>
            <person name="Geng C."/>
            <person name="Koh C."/>
            <person name="Lin C."/>
            <person name="Edwards D."/>
            <person name="Mu D."/>
            <person name="Shen D."/>
            <person name="Soumpourou E."/>
            <person name="Li F."/>
            <person name="Fraser F."/>
            <person name="Conant G."/>
            <person name="Lassalle G."/>
            <person name="King G.J."/>
            <person name="Bonnema G."/>
            <person name="Tang H."/>
            <person name="Wang H."/>
            <person name="Belcram H."/>
            <person name="Zhou H."/>
            <person name="Hirakawa H."/>
            <person name="Abe H."/>
            <person name="Guo H."/>
            <person name="Wang H."/>
            <person name="Jin H."/>
            <person name="Parkin I.A."/>
            <person name="Batley J."/>
            <person name="Kim J.S."/>
            <person name="Just J."/>
            <person name="Li J."/>
            <person name="Xu J."/>
            <person name="Deng J."/>
            <person name="Kim J.A."/>
            <person name="Li J."/>
            <person name="Yu J."/>
            <person name="Meng J."/>
            <person name="Wang J."/>
            <person name="Min J."/>
            <person name="Poulain J."/>
            <person name="Wang J."/>
            <person name="Hatakeyama K."/>
            <person name="Wu K."/>
            <person name="Wang L."/>
            <person name="Fang L."/>
            <person name="Trick M."/>
            <person name="Links M.G."/>
            <person name="Zhao M."/>
            <person name="Jin M."/>
            <person name="Ramchiary N."/>
            <person name="Drou N."/>
            <person name="Berkman P.J."/>
            <person name="Cai Q."/>
            <person name="Huang Q."/>
            <person name="Li R."/>
            <person name="Tabata S."/>
            <person name="Cheng S."/>
            <person name="Zhang S."/>
            <person name="Zhang S."/>
            <person name="Huang S."/>
            <person name="Sato S."/>
            <person name="Sun S."/>
            <person name="Kwon S.J."/>
            <person name="Choi S.R."/>
            <person name="Lee T.H."/>
            <person name="Fan W."/>
            <person name="Zhao X."/>
            <person name="Tan X."/>
            <person name="Xu X."/>
            <person name="Wang Y."/>
            <person name="Qiu Y."/>
            <person name="Yin Y."/>
            <person name="Li Y."/>
            <person name="Du Y."/>
            <person name="Liao Y."/>
            <person name="Lim Y."/>
            <person name="Narusaka Y."/>
            <person name="Wang Y."/>
            <person name="Wang Z."/>
            <person name="Li Z."/>
            <person name="Wang Z."/>
            <person name="Xiong Z."/>
            <person name="Zhang Z."/>
        </authorList>
    </citation>
    <scope>NUCLEOTIDE SEQUENCE [LARGE SCALE GENOMIC DNA]</scope>
    <source>
        <strain evidence="2 3">cv. Chiifu-401-42</strain>
    </source>
</reference>
<feature type="region of interest" description="Disordered" evidence="1">
    <location>
        <begin position="208"/>
        <end position="228"/>
    </location>
</feature>
<evidence type="ECO:0000313" key="3">
    <source>
        <dbReference type="Proteomes" id="UP000011750"/>
    </source>
</evidence>
<dbReference type="STRING" id="51351.M4EG03"/>
<keyword evidence="3" id="KW-1185">Reference proteome</keyword>
<evidence type="ECO:0008006" key="4">
    <source>
        <dbReference type="Google" id="ProtNLM"/>
    </source>
</evidence>
<sequence>MKVVVAKKGSSQTSRPSSAQSNRSESSGLSNVVNPFGHAKPREVLLQRSGLIKNPGVQAELVRIQKEHIPGLDPIDESRSFESTERPRSRGAVDAWVRPVDDQPRNFQGGSKERGFFSNRLIMLLSSFCYERQAHDLEEHKQKKRRVENFRIDPNVQSGVYRARDLTHDKIVALKKVRFDLNDIESVKFMVELRRTVFGWKRSSLAEPRASRGTHRANPASGPIPHKPYPRGPLPIRACVLEPNPDPKQVHTGPARGQVLLLPSLLTIVIVNINLHTILEVGIVILNL</sequence>
<reference evidence="2 3" key="2">
    <citation type="journal article" date="2018" name="Hortic Res">
        <title>Improved Brassica rapa reference genome by single-molecule sequencing and chromosome conformation capture technologies.</title>
        <authorList>
            <person name="Zhang L."/>
            <person name="Cai X."/>
            <person name="Wu J."/>
            <person name="Liu M."/>
            <person name="Grob S."/>
            <person name="Cheng F."/>
            <person name="Liang J."/>
            <person name="Cai C."/>
            <person name="Liu Z."/>
            <person name="Liu B."/>
            <person name="Wang F."/>
            <person name="Li S."/>
            <person name="Liu F."/>
            <person name="Li X."/>
            <person name="Cheng L."/>
            <person name="Yang W."/>
            <person name="Li M.H."/>
            <person name="Grossniklaus U."/>
            <person name="Zheng H."/>
            <person name="Wang X."/>
        </authorList>
    </citation>
    <scope>NUCLEOTIDE SEQUENCE [LARGE SCALE GENOMIC DNA]</scope>
    <source>
        <strain evidence="2 3">cv. Chiifu-401-42</strain>
    </source>
</reference>
<dbReference type="EnsemblPlants" id="Bra027716.1">
    <property type="protein sequence ID" value="Bra027716.1-P"/>
    <property type="gene ID" value="Bra027716"/>
</dbReference>
<feature type="region of interest" description="Disordered" evidence="1">
    <location>
        <begin position="1"/>
        <end position="35"/>
    </location>
</feature>
<dbReference type="Gramene" id="Bra027716.1">
    <property type="protein sequence ID" value="Bra027716.1-P"/>
    <property type="gene ID" value="Bra027716"/>
</dbReference>
<dbReference type="HOGENOM" id="CLU_967575_0_0_1"/>
<name>M4EG03_BRACM</name>
<accession>M4EG03</accession>
<dbReference type="AlphaFoldDB" id="M4EG03"/>
<dbReference type="Proteomes" id="UP000011750">
    <property type="component" value="Chromosome A09"/>
</dbReference>
<dbReference type="GO" id="GO:0003743">
    <property type="term" value="F:translation initiation factor activity"/>
    <property type="evidence" value="ECO:0000318"/>
    <property type="project" value="GO_Central"/>
</dbReference>
<protein>
    <recommendedName>
        <fullName evidence="4">Protein kinase domain-containing protein</fullName>
    </recommendedName>
</protein>
<dbReference type="eggNOG" id="KOG0600">
    <property type="taxonomic scope" value="Eukaryota"/>
</dbReference>
<dbReference type="Pfam" id="PF06273">
    <property type="entry name" value="eIF-4B"/>
    <property type="match status" value="2"/>
</dbReference>
<proteinExistence type="predicted"/>
<feature type="compositionally biased region" description="Polar residues" evidence="1">
    <location>
        <begin position="22"/>
        <end position="33"/>
    </location>
</feature>